<dbReference type="Gramene" id="scaffold_603287.1">
    <property type="protein sequence ID" value="scaffold_603287.1"/>
    <property type="gene ID" value="scaffold_603287.1"/>
</dbReference>
<feature type="signal peptide" evidence="1">
    <location>
        <begin position="1"/>
        <end position="19"/>
    </location>
</feature>
<dbReference type="Proteomes" id="UP000008694">
    <property type="component" value="Unassembled WGS sequence"/>
</dbReference>
<reference evidence="3" key="1">
    <citation type="journal article" date="2011" name="Nat. Genet.">
        <title>The Arabidopsis lyrata genome sequence and the basis of rapid genome size change.</title>
        <authorList>
            <person name="Hu T.T."/>
            <person name="Pattyn P."/>
            <person name="Bakker E.G."/>
            <person name="Cao J."/>
            <person name="Cheng J.-F."/>
            <person name="Clark R.M."/>
            <person name="Fahlgren N."/>
            <person name="Fawcett J.A."/>
            <person name="Grimwood J."/>
            <person name="Gundlach H."/>
            <person name="Haberer G."/>
            <person name="Hollister J.D."/>
            <person name="Ossowski S."/>
            <person name="Ottilar R.P."/>
            <person name="Salamov A.A."/>
            <person name="Schneeberger K."/>
            <person name="Spannagl M."/>
            <person name="Wang X."/>
            <person name="Yang L."/>
            <person name="Nasrallah M.E."/>
            <person name="Bergelson J."/>
            <person name="Carrington J.C."/>
            <person name="Gaut B.S."/>
            <person name="Schmutz J."/>
            <person name="Mayer K.F.X."/>
            <person name="Van de Peer Y."/>
            <person name="Grigoriev I.V."/>
            <person name="Nordborg M."/>
            <person name="Weigel D."/>
            <person name="Guo Y.-L."/>
        </authorList>
    </citation>
    <scope>NUCLEOTIDE SEQUENCE [LARGE SCALE GENOMIC DNA]</scope>
    <source>
        <strain evidence="3">cv. MN47</strain>
    </source>
</reference>
<evidence type="ECO:0000313" key="3">
    <source>
        <dbReference type="Proteomes" id="UP000008694"/>
    </source>
</evidence>
<keyword evidence="1" id="KW-0732">Signal</keyword>
<dbReference type="AlphaFoldDB" id="D7LXB8"/>
<dbReference type="KEGG" id="aly:9310649"/>
<dbReference type="HOGENOM" id="CLU_2076318_0_0_1"/>
<dbReference type="EMBL" id="GL348718">
    <property type="protein sequence ID" value="EFH48713.1"/>
    <property type="molecule type" value="Genomic_DNA"/>
</dbReference>
<evidence type="ECO:0000256" key="1">
    <source>
        <dbReference type="SAM" id="SignalP"/>
    </source>
</evidence>
<gene>
    <name evidence="2" type="ORF">ARALYDRAFT_911230</name>
</gene>
<name>D7LXB8_ARALL</name>
<accession>D7LXB8</accession>
<keyword evidence="3" id="KW-1185">Reference proteome</keyword>
<sequence>MKTAVLFLTLLILVFSCTSLVIKESNFEERAYPSHLAATPPIDQSASNKNLGFSSGCNPKCFCYNCTKKYVSNKNLVFSSGCNQKCFCYNCAKSCFRRGRTVQSCQGFVCRCHYGQHP</sequence>
<dbReference type="STRING" id="81972.D7LXB8"/>
<dbReference type="PROSITE" id="PS51257">
    <property type="entry name" value="PROKAR_LIPOPROTEIN"/>
    <property type="match status" value="1"/>
</dbReference>
<organism evidence="3">
    <name type="scientific">Arabidopsis lyrata subsp. lyrata</name>
    <name type="common">Lyre-leaved rock-cress</name>
    <dbReference type="NCBI Taxonomy" id="81972"/>
    <lineage>
        <taxon>Eukaryota</taxon>
        <taxon>Viridiplantae</taxon>
        <taxon>Streptophyta</taxon>
        <taxon>Embryophyta</taxon>
        <taxon>Tracheophyta</taxon>
        <taxon>Spermatophyta</taxon>
        <taxon>Magnoliopsida</taxon>
        <taxon>eudicotyledons</taxon>
        <taxon>Gunneridae</taxon>
        <taxon>Pentapetalae</taxon>
        <taxon>rosids</taxon>
        <taxon>malvids</taxon>
        <taxon>Brassicales</taxon>
        <taxon>Brassicaceae</taxon>
        <taxon>Camelineae</taxon>
        <taxon>Arabidopsis</taxon>
    </lineage>
</organism>
<protein>
    <submittedName>
        <fullName evidence="2">Uncharacterized protein</fullName>
    </submittedName>
</protein>
<feature type="chain" id="PRO_5003102898" evidence="1">
    <location>
        <begin position="20"/>
        <end position="118"/>
    </location>
</feature>
<proteinExistence type="predicted"/>
<evidence type="ECO:0000313" key="2">
    <source>
        <dbReference type="EMBL" id="EFH48713.1"/>
    </source>
</evidence>